<name>A0ABM1BY73_LIMPO</name>
<feature type="transmembrane region" description="Helical" evidence="1">
    <location>
        <begin position="436"/>
        <end position="459"/>
    </location>
</feature>
<feature type="domain" description="ZP" evidence="3">
    <location>
        <begin position="107"/>
        <end position="359"/>
    </location>
</feature>
<feature type="chain" id="PRO_5045034937" evidence="2">
    <location>
        <begin position="17"/>
        <end position="485"/>
    </location>
</feature>
<dbReference type="Gene3D" id="2.60.40.4100">
    <property type="entry name" value="Zona pellucida, ZP-C domain"/>
    <property type="match status" value="1"/>
</dbReference>
<dbReference type="InterPro" id="IPR001507">
    <property type="entry name" value="ZP_dom"/>
</dbReference>
<dbReference type="RefSeq" id="XP_013790932.2">
    <property type="nucleotide sequence ID" value="XM_013935478.2"/>
</dbReference>
<dbReference type="InterPro" id="IPR042235">
    <property type="entry name" value="ZP-C_dom"/>
</dbReference>
<keyword evidence="1" id="KW-0472">Membrane</keyword>
<dbReference type="PROSITE" id="PS51034">
    <property type="entry name" value="ZP_2"/>
    <property type="match status" value="1"/>
</dbReference>
<evidence type="ECO:0000256" key="1">
    <source>
        <dbReference type="SAM" id="Phobius"/>
    </source>
</evidence>
<proteinExistence type="predicted"/>
<dbReference type="InterPro" id="IPR056953">
    <property type="entry name" value="CUT_N"/>
</dbReference>
<dbReference type="PANTHER" id="PTHR46560:SF4">
    <property type="entry name" value="DUSKY"/>
    <property type="match status" value="1"/>
</dbReference>
<dbReference type="SMART" id="SM00241">
    <property type="entry name" value="ZP"/>
    <property type="match status" value="1"/>
</dbReference>
<sequence>MKIVVLILLFSGMASAQNARGYGPPAGQSQVFLRSFADGSQFNGQIPHRSSVIEVTSQNFSPARPGSQQINPNFNLNAASQNNLPDSQLLPLAPEGQMAQILNIEVKCEKETMGVRIEFSEPFNGIIYSKGFYSDSTCLYVAPKSSRSVYEFTVYLDRCGTQFVDQFNQGGQAYLENTIIIQNEPGFQEVWDTARNIRCLWTGQFERTVTSNVNVDMLDIISITYSGDSVDSYMDIQVGRGPFAAPVTGLVRIGDTLTAVVYVQGANDFDIHVKECFAHAGDVSRGIQLTDARGCVIKKKLMGPWQMTSQTGNSGASIIAYAFFQAFKFPDTMEVFLECNIELCKFQCQNYCPEYPQPRSVRNKRETRGNIQMVEEDKDGILRLKDRVEPIRLLRGIRVVSPEDITVSESRNGTTTLSTGKFNNHDAGLCLSTPSFITALVITLLILLTSCTITAFLCIRVRNTSSFQSSAVHAFSSHRDLFGKP</sequence>
<feature type="signal peptide" evidence="2">
    <location>
        <begin position="1"/>
        <end position="16"/>
    </location>
</feature>
<dbReference type="Pfam" id="PF25057">
    <property type="entry name" value="CUT_N"/>
    <property type="match status" value="1"/>
</dbReference>
<keyword evidence="2" id="KW-0732">Signal</keyword>
<keyword evidence="4" id="KW-1185">Reference proteome</keyword>
<accession>A0ABM1BY73</accession>
<evidence type="ECO:0000313" key="5">
    <source>
        <dbReference type="RefSeq" id="XP_013790932.2"/>
    </source>
</evidence>
<organism evidence="4 5">
    <name type="scientific">Limulus polyphemus</name>
    <name type="common">Atlantic horseshoe crab</name>
    <dbReference type="NCBI Taxonomy" id="6850"/>
    <lineage>
        <taxon>Eukaryota</taxon>
        <taxon>Metazoa</taxon>
        <taxon>Ecdysozoa</taxon>
        <taxon>Arthropoda</taxon>
        <taxon>Chelicerata</taxon>
        <taxon>Merostomata</taxon>
        <taxon>Xiphosura</taxon>
        <taxon>Limulidae</taxon>
        <taxon>Limulus</taxon>
    </lineage>
</organism>
<protein>
    <submittedName>
        <fullName evidence="5">Uncharacterized protein LOC106474787</fullName>
    </submittedName>
</protein>
<reference evidence="5" key="1">
    <citation type="submission" date="2025-08" db="UniProtKB">
        <authorList>
            <consortium name="RefSeq"/>
        </authorList>
    </citation>
    <scope>IDENTIFICATION</scope>
    <source>
        <tissue evidence="5">Muscle</tissue>
    </source>
</reference>
<keyword evidence="1" id="KW-1133">Transmembrane helix</keyword>
<evidence type="ECO:0000259" key="3">
    <source>
        <dbReference type="PROSITE" id="PS51034"/>
    </source>
</evidence>
<dbReference type="PANTHER" id="PTHR46560">
    <property type="entry name" value="CYPHER, ISOFORM B"/>
    <property type="match status" value="1"/>
</dbReference>
<evidence type="ECO:0000313" key="4">
    <source>
        <dbReference type="Proteomes" id="UP000694941"/>
    </source>
</evidence>
<dbReference type="Proteomes" id="UP000694941">
    <property type="component" value="Unplaced"/>
</dbReference>
<evidence type="ECO:0000256" key="2">
    <source>
        <dbReference type="SAM" id="SignalP"/>
    </source>
</evidence>
<dbReference type="GeneID" id="106474787"/>
<keyword evidence="1" id="KW-0812">Transmembrane</keyword>
<gene>
    <name evidence="5" type="primary">LOC106474787</name>
</gene>